<evidence type="ECO:0000313" key="2">
    <source>
        <dbReference type="EMBL" id="TBU60289.1"/>
    </source>
</evidence>
<feature type="signal peptide" evidence="1">
    <location>
        <begin position="1"/>
        <end position="19"/>
    </location>
</feature>
<accession>A0A4Q9Q009</accession>
<organism evidence="2 3">
    <name type="scientific">Dichomitus squalens</name>
    <dbReference type="NCBI Taxonomy" id="114155"/>
    <lineage>
        <taxon>Eukaryota</taxon>
        <taxon>Fungi</taxon>
        <taxon>Dikarya</taxon>
        <taxon>Basidiomycota</taxon>
        <taxon>Agaricomycotina</taxon>
        <taxon>Agaricomycetes</taxon>
        <taxon>Polyporales</taxon>
        <taxon>Polyporaceae</taxon>
        <taxon>Dichomitus</taxon>
    </lineage>
</organism>
<proteinExistence type="predicted"/>
<gene>
    <name evidence="2" type="ORF">BD310DRAFT_340364</name>
</gene>
<feature type="chain" id="PRO_5020302122" description="Secreted protein" evidence="1">
    <location>
        <begin position="20"/>
        <end position="89"/>
    </location>
</feature>
<evidence type="ECO:0000256" key="1">
    <source>
        <dbReference type="SAM" id="SignalP"/>
    </source>
</evidence>
<protein>
    <recommendedName>
        <fullName evidence="4">Secreted protein</fullName>
    </recommendedName>
</protein>
<reference evidence="2 3" key="1">
    <citation type="submission" date="2019-01" db="EMBL/GenBank/DDBJ databases">
        <title>Draft genome sequences of three monokaryotic isolates of the white-rot basidiomycete fungus Dichomitus squalens.</title>
        <authorList>
            <consortium name="DOE Joint Genome Institute"/>
            <person name="Lopez S.C."/>
            <person name="Andreopoulos B."/>
            <person name="Pangilinan J."/>
            <person name="Lipzen A."/>
            <person name="Riley R."/>
            <person name="Ahrendt S."/>
            <person name="Ng V."/>
            <person name="Barry K."/>
            <person name="Daum C."/>
            <person name="Grigoriev I.V."/>
            <person name="Hilden K.S."/>
            <person name="Makela M.R."/>
            <person name="de Vries R.P."/>
        </authorList>
    </citation>
    <scope>NUCLEOTIDE SEQUENCE [LARGE SCALE GENOMIC DNA]</scope>
    <source>
        <strain evidence="2 3">CBS 464.89</strain>
    </source>
</reference>
<name>A0A4Q9Q009_9APHY</name>
<keyword evidence="3" id="KW-1185">Reference proteome</keyword>
<evidence type="ECO:0000313" key="3">
    <source>
        <dbReference type="Proteomes" id="UP000292082"/>
    </source>
</evidence>
<dbReference type="AlphaFoldDB" id="A0A4Q9Q009"/>
<evidence type="ECO:0008006" key="4">
    <source>
        <dbReference type="Google" id="ProtNLM"/>
    </source>
</evidence>
<dbReference type="EMBL" id="ML145106">
    <property type="protein sequence ID" value="TBU60289.1"/>
    <property type="molecule type" value="Genomic_DNA"/>
</dbReference>
<keyword evidence="1" id="KW-0732">Signal</keyword>
<dbReference type="Proteomes" id="UP000292082">
    <property type="component" value="Unassembled WGS sequence"/>
</dbReference>
<sequence>MDVVAWAFWIRLGALVCDCSQDCTTAGKAPGSKQGNLCSIYRQCNLALAFPVGLCIPLCHLGNLMGTLHRPYVQRRFPHLDHRALPAVY</sequence>